<evidence type="ECO:0000313" key="1">
    <source>
        <dbReference type="EMBL" id="ANU75766.1"/>
    </source>
</evidence>
<dbReference type="Proteomes" id="UP000092574">
    <property type="component" value="Chromosome"/>
</dbReference>
<gene>
    <name evidence="1" type="ORF">A4V09_08265</name>
</gene>
<sequence>MGRKGNTADYAEELKKDYECWFTRWKEGWSDPGYPDGTGINGARGRIVYDKKELEKAGGEMPEEYFRPLPPEVPENYMARPKALWYGGIQRYRQYLADENYQYLCQVRDSLSRETIKHSSIDNVIGYAKGLKYALEHKDFLTLRRHFKYPEMYMESFRDCRVRIGEMLLKEEKQKHIPVEEKGGQISLFEMGMPHMHR</sequence>
<dbReference type="OrthoDB" id="1795836at2"/>
<protein>
    <submittedName>
        <fullName evidence="1">Uncharacterized protein</fullName>
    </submittedName>
</protein>
<evidence type="ECO:0000313" key="2">
    <source>
        <dbReference type="Proteomes" id="UP000092574"/>
    </source>
</evidence>
<dbReference type="AlphaFoldDB" id="A0A1C7I802"/>
<dbReference type="RefSeq" id="WP_065541949.1">
    <property type="nucleotide sequence ID" value="NZ_CP015405.2"/>
</dbReference>
<accession>A0A1C7I802</accession>
<dbReference type="EMBL" id="CP015405">
    <property type="protein sequence ID" value="ANU75766.1"/>
    <property type="molecule type" value="Genomic_DNA"/>
</dbReference>
<keyword evidence="2" id="KW-1185">Reference proteome</keyword>
<reference evidence="1" key="1">
    <citation type="submission" date="2017-04" db="EMBL/GenBank/DDBJ databases">
        <title>Complete Genome Sequences of Twelve Strains of a Stable Defined Moderately Diverse Mouse Microbiota 2 (sDMDMm2).</title>
        <authorList>
            <person name="Uchimura Y."/>
            <person name="Wyss M."/>
            <person name="Brugiroux S."/>
            <person name="Limenitakis J.P."/>
            <person name="Stecher B."/>
            <person name="McCoy K.D."/>
            <person name="Macpherson A.J."/>
        </authorList>
    </citation>
    <scope>NUCLEOTIDE SEQUENCE</scope>
    <source>
        <strain evidence="1">YL58</strain>
    </source>
</reference>
<dbReference type="STRING" id="1796616.A4V09_08265"/>
<organism evidence="1 2">
    <name type="scientific">Blautia pseudococcoides</name>
    <dbReference type="NCBI Taxonomy" id="1796616"/>
    <lineage>
        <taxon>Bacteria</taxon>
        <taxon>Bacillati</taxon>
        <taxon>Bacillota</taxon>
        <taxon>Clostridia</taxon>
        <taxon>Lachnospirales</taxon>
        <taxon>Lachnospiraceae</taxon>
        <taxon>Blautia</taxon>
    </lineage>
</organism>
<dbReference type="KEGG" id="byl:A4V09_08265"/>
<proteinExistence type="predicted"/>
<name>A0A1C7I802_9FIRM</name>